<dbReference type="InterPro" id="IPR023214">
    <property type="entry name" value="HAD_sf"/>
</dbReference>
<dbReference type="SUPFAM" id="SSF56784">
    <property type="entry name" value="HAD-like"/>
    <property type="match status" value="1"/>
</dbReference>
<dbReference type="STRING" id="3916.A0A1S3TLK4"/>
<protein>
    <submittedName>
        <fullName evidence="4">Uncharacterized protein LOC106756656</fullName>
    </submittedName>
</protein>
<feature type="compositionally biased region" description="Polar residues" evidence="1">
    <location>
        <begin position="50"/>
        <end position="69"/>
    </location>
</feature>
<evidence type="ECO:0000313" key="4">
    <source>
        <dbReference type="RefSeq" id="XP_014494645.1"/>
    </source>
</evidence>
<dbReference type="PANTHER" id="PTHR12210">
    <property type="entry name" value="DULLARD PROTEIN PHOSPHATASE"/>
    <property type="match status" value="1"/>
</dbReference>
<dbReference type="KEGG" id="vra:106756656"/>
<dbReference type="AlphaFoldDB" id="A0A1S3TLK4"/>
<evidence type="ECO:0000256" key="1">
    <source>
        <dbReference type="SAM" id="MobiDB-lite"/>
    </source>
</evidence>
<evidence type="ECO:0000313" key="3">
    <source>
        <dbReference type="Proteomes" id="UP000087766"/>
    </source>
</evidence>
<dbReference type="SMART" id="SM00577">
    <property type="entry name" value="CPDc"/>
    <property type="match status" value="1"/>
</dbReference>
<dbReference type="Pfam" id="PF03031">
    <property type="entry name" value="NIF"/>
    <property type="match status" value="1"/>
</dbReference>
<feature type="compositionally biased region" description="Polar residues" evidence="1">
    <location>
        <begin position="11"/>
        <end position="21"/>
    </location>
</feature>
<dbReference type="Proteomes" id="UP000087766">
    <property type="component" value="Chromosome 2"/>
</dbReference>
<dbReference type="GeneID" id="106756656"/>
<name>A0A1S3TLK4_VIGRR</name>
<reference evidence="3" key="1">
    <citation type="journal article" date="2014" name="Nat. Commun.">
        <title>Genome sequence of mungbean and insights into evolution within Vigna species.</title>
        <authorList>
            <person name="Kang Y.J."/>
            <person name="Kim S.K."/>
            <person name="Kim M.Y."/>
            <person name="Lestari P."/>
            <person name="Kim K.H."/>
            <person name="Ha B.K."/>
            <person name="Jun T.H."/>
            <person name="Hwang W.J."/>
            <person name="Lee T."/>
            <person name="Lee J."/>
            <person name="Shim S."/>
            <person name="Yoon M.Y."/>
            <person name="Jang Y.E."/>
            <person name="Han K.S."/>
            <person name="Taeprayoon P."/>
            <person name="Yoon N."/>
            <person name="Somta P."/>
            <person name="Tanya P."/>
            <person name="Kim K.S."/>
            <person name="Gwag J.G."/>
            <person name="Moon J.K."/>
            <person name="Lee Y.H."/>
            <person name="Park B.S."/>
            <person name="Bombarely A."/>
            <person name="Doyle J.J."/>
            <person name="Jackson S.A."/>
            <person name="Schafleitner R."/>
            <person name="Srinives P."/>
            <person name="Varshney R.K."/>
            <person name="Lee S.H."/>
        </authorList>
    </citation>
    <scope>NUCLEOTIDE SEQUENCE [LARGE SCALE GENOMIC DNA]</scope>
    <source>
        <strain evidence="3">cv. VC1973A</strain>
    </source>
</reference>
<gene>
    <name evidence="4" type="primary">LOC106756656</name>
</gene>
<reference evidence="4" key="2">
    <citation type="submission" date="2025-08" db="UniProtKB">
        <authorList>
            <consortium name="RefSeq"/>
        </authorList>
    </citation>
    <scope>IDENTIFICATION</scope>
    <source>
        <tissue evidence="4">Leaf</tissue>
    </source>
</reference>
<dbReference type="Gene3D" id="3.40.50.1000">
    <property type="entry name" value="HAD superfamily/HAD-like"/>
    <property type="match status" value="1"/>
</dbReference>
<accession>A0A1S3TLK4</accession>
<dbReference type="FunFam" id="3.40.50.1000:FF:000257">
    <property type="entry name" value="Haloacid dehalogenase-like hydrolase (HAD) superfamily protein"/>
    <property type="match status" value="1"/>
</dbReference>
<dbReference type="InterPro" id="IPR050365">
    <property type="entry name" value="TIM50"/>
</dbReference>
<dbReference type="PROSITE" id="PS50969">
    <property type="entry name" value="FCP1"/>
    <property type="match status" value="1"/>
</dbReference>
<organism evidence="3 4">
    <name type="scientific">Vigna radiata var. radiata</name>
    <name type="common">Mung bean</name>
    <name type="synonym">Phaseolus aureus</name>
    <dbReference type="NCBI Taxonomy" id="3916"/>
    <lineage>
        <taxon>Eukaryota</taxon>
        <taxon>Viridiplantae</taxon>
        <taxon>Streptophyta</taxon>
        <taxon>Embryophyta</taxon>
        <taxon>Tracheophyta</taxon>
        <taxon>Spermatophyta</taxon>
        <taxon>Magnoliopsida</taxon>
        <taxon>eudicotyledons</taxon>
        <taxon>Gunneridae</taxon>
        <taxon>Pentapetalae</taxon>
        <taxon>rosids</taxon>
        <taxon>fabids</taxon>
        <taxon>Fabales</taxon>
        <taxon>Fabaceae</taxon>
        <taxon>Papilionoideae</taxon>
        <taxon>50 kb inversion clade</taxon>
        <taxon>NPAAA clade</taxon>
        <taxon>indigoferoid/millettioid clade</taxon>
        <taxon>Phaseoleae</taxon>
        <taxon>Vigna</taxon>
    </lineage>
</organism>
<evidence type="ECO:0000259" key="2">
    <source>
        <dbReference type="PROSITE" id="PS50969"/>
    </source>
</evidence>
<dbReference type="InterPro" id="IPR004274">
    <property type="entry name" value="FCP1_dom"/>
</dbReference>
<feature type="compositionally biased region" description="Basic and acidic residues" evidence="1">
    <location>
        <begin position="314"/>
        <end position="341"/>
    </location>
</feature>
<sequence>MDVVNDFHMGGSTSTEDVNLSQKRRTPKRKKQEFNSTKQNDKSKRKKTTHNPIEGNNSGCGTSENSFSPKASVPALDMQSGHPIQCFSTDPITSQSCEEVGFCQGGHEEKEQKMINATAEKASSPALDMLSGHPIQCFSTDPITGQSCEEMDFYQGDQEEKEQKIISTTAAKASSPALDLLSGRPIQCFSTDPITCESCEEVGFCQGDHEEKEQKTMDTTTEKQHNVPEVSCNHTSVAASPEPFSKECVPEVVKLSTEHSINDNISNPEDKNSFVNDTSMMKEDVDDPADYELSDKNMCYKACTRRQMVDADCRRSSGDHAPESANKEPTFQDRDKDHSHQFSDGSLRVGLMGGETKLSFDQVTSHSGAAAEEIKLSTGIIDEKRFITTSVVDIPVEHLEADGRQQDDTEITRSNLCSAGEQIELNTDKIDEQRSMTATSAVGIHVEQVETNGRQLDHAEITRNDLCCAGDVSDLSLDTVRDGHLKISQFSLDRSDLGNPKKKLLILDVNGLLADFVSIHDTRTRYRREREPDFILKGRKVYKRPFCEDFLQFCFDRFHVGVWSSRAKCNVDEAIKFLMGKSASKLLFCWNQSHCTTTEFTTVEDIHKPLVLKELRKLWEKEEPDLPWEKGEFNESNTLLLDDSPYKALMNPMHSAIFPYSYRYFYTRDSELGPEGDLRIYLQGLALAENVRKYVSENPFGQRPIREANPSWVYYRRVIESVQKKRSGTTFV</sequence>
<feature type="domain" description="FCP1 homology" evidence="2">
    <location>
        <begin position="498"/>
        <end position="685"/>
    </location>
</feature>
<feature type="compositionally biased region" description="Basic residues" evidence="1">
    <location>
        <begin position="22"/>
        <end position="31"/>
    </location>
</feature>
<dbReference type="InterPro" id="IPR036412">
    <property type="entry name" value="HAD-like_sf"/>
</dbReference>
<keyword evidence="3" id="KW-1185">Reference proteome</keyword>
<dbReference type="RefSeq" id="XP_014494645.1">
    <property type="nucleotide sequence ID" value="XM_014639159.2"/>
</dbReference>
<feature type="region of interest" description="Disordered" evidence="1">
    <location>
        <begin position="314"/>
        <end position="346"/>
    </location>
</feature>
<proteinExistence type="predicted"/>
<feature type="region of interest" description="Disordered" evidence="1">
    <location>
        <begin position="1"/>
        <end position="76"/>
    </location>
</feature>
<dbReference type="OrthoDB" id="1711508at2759"/>